<dbReference type="EMBL" id="JASCTH010000043">
    <property type="protein sequence ID" value="MDI6105326.1"/>
    <property type="molecule type" value="Genomic_DNA"/>
</dbReference>
<evidence type="ECO:0000256" key="3">
    <source>
        <dbReference type="ARBA" id="ARBA00030238"/>
    </source>
</evidence>
<evidence type="ECO:0000256" key="4">
    <source>
        <dbReference type="SAM" id="SignalP"/>
    </source>
</evidence>
<accession>A0ABT6WZZ3</accession>
<keyword evidence="6" id="KW-1185">Reference proteome</keyword>
<comment type="caution">
    <text evidence="5">The sequence shown here is derived from an EMBL/GenBank/DDBJ whole genome shotgun (WGS) entry which is preliminary data.</text>
</comment>
<name>A0ABT6WZZ3_9ACTN</name>
<dbReference type="InterPro" id="IPR013784">
    <property type="entry name" value="Carb-bd-like_fold"/>
</dbReference>
<gene>
    <name evidence="5" type="ORF">QLQ12_42770</name>
</gene>
<comment type="catalytic activity">
    <reaction evidence="1">
        <text>Endohydrolysis of (1-&gt;4)-alpha-D-glucosidic linkages in polysaccharides containing three or more (1-&gt;4)-alpha-linked D-glucose units.</text>
        <dbReference type="EC" id="3.2.1.1"/>
    </reaction>
</comment>
<dbReference type="EC" id="3.2.1.1" evidence="2"/>
<dbReference type="Gene3D" id="2.60.40.1120">
    <property type="entry name" value="Carboxypeptidase-like, regulatory domain"/>
    <property type="match status" value="2"/>
</dbReference>
<dbReference type="Gene3D" id="2.60.40.10">
    <property type="entry name" value="Immunoglobulins"/>
    <property type="match status" value="1"/>
</dbReference>
<reference evidence="5 6" key="1">
    <citation type="submission" date="2023-05" db="EMBL/GenBank/DDBJ databases">
        <title>Actinoplanes sp. NEAU-A12 genome sequencing.</title>
        <authorList>
            <person name="Wang Z.-S."/>
        </authorList>
    </citation>
    <scope>NUCLEOTIDE SEQUENCE [LARGE SCALE GENOMIC DNA]</scope>
    <source>
        <strain evidence="5 6">NEAU-A12</strain>
    </source>
</reference>
<sequence length="791" mass="80176">MIQSFLLRLGGAVAAGLLMVAVIVAPASAAEAGNVAGVHTNHAGEPIAEAWVAAWSAVDGSYLGGSSTDAAGHYSLTGVPAGGVRLSFQTESLIQWAPGLLVQDDARVYQVPAAGTLTVDERRRPTGVISGVLTGSAGAPAAWVTVDTHDLAGGTHANAYTDGAGRYTMTVWAGDHHVGFGSAAAKQWAPQVVTEEKAGKIAVAPGATVRVDERLLPTGTVRGLLTGVDGSPLAGADVRLYAGGNLITTSSTGDEGTYAFTVLPGDYTVSFLPEPNRQEQYVPGVLDKAKAKAHTVAAGQTVAADDTVLKPSTVLGRLAGADGAPKTGFQVFVMSTDEQHGYSAKTGAGGSWQVDGVHPGDYRVSFTNASGSRVQWARGKNTSADTEIFTVAGGASVTVNDTWLPGATLIVNAVDEVTGEPVSEFCAQVEIGISFDESCAKTGTATLLDVAPGSATIDVVPAGKSYFLRKDGTPATLAAGQTATATVRLAKGGKVSFSASSGATGAAVAKTCFLLRAIDQGGLPDEAGNCTNAKGQVTGPTLAPGTYAAFALAPGSYGHQWVGASGGTGDQKEAARIVITADTTVAAPNARLDPAGTITGVVTGADGAPIADADVSFTAWGFGPGPIHSVNTDERGKYTIGQLGPYAWPLSFTANGYPRQWSGNVGDRSGAVRVPVTAGATATYDMALTRASSLSGKVTVPAGLPATGWRFTVINAVTGDQVAEFDSYGQGPDGTYTLPVIGGQQVKVRWLAIADGNVLKTGWFGGAADQNSATGVDIPAAGVKRLNLTLD</sequence>
<dbReference type="RefSeq" id="WP_282766793.1">
    <property type="nucleotide sequence ID" value="NZ_JASCTH010000043.1"/>
</dbReference>
<evidence type="ECO:0000313" key="5">
    <source>
        <dbReference type="EMBL" id="MDI6105326.1"/>
    </source>
</evidence>
<dbReference type="SUPFAM" id="SSF49464">
    <property type="entry name" value="Carboxypeptidase regulatory domain-like"/>
    <property type="match status" value="2"/>
</dbReference>
<keyword evidence="4" id="KW-0732">Signal</keyword>
<evidence type="ECO:0000256" key="2">
    <source>
        <dbReference type="ARBA" id="ARBA00012595"/>
    </source>
</evidence>
<organism evidence="5 6">
    <name type="scientific">Actinoplanes sandaracinus</name>
    <dbReference type="NCBI Taxonomy" id="3045177"/>
    <lineage>
        <taxon>Bacteria</taxon>
        <taxon>Bacillati</taxon>
        <taxon>Actinomycetota</taxon>
        <taxon>Actinomycetes</taxon>
        <taxon>Micromonosporales</taxon>
        <taxon>Micromonosporaceae</taxon>
        <taxon>Actinoplanes</taxon>
    </lineage>
</organism>
<feature type="chain" id="PRO_5045289665" description="alpha-amylase" evidence="4">
    <location>
        <begin position="30"/>
        <end position="791"/>
    </location>
</feature>
<dbReference type="InterPro" id="IPR013783">
    <property type="entry name" value="Ig-like_fold"/>
</dbReference>
<protein>
    <recommendedName>
        <fullName evidence="2">alpha-amylase</fullName>
        <ecNumber evidence="2">3.2.1.1</ecNumber>
    </recommendedName>
    <alternativeName>
        <fullName evidence="3">1,4-alpha-D-glucan glucanohydrolase</fullName>
    </alternativeName>
</protein>
<dbReference type="Pfam" id="PF13620">
    <property type="entry name" value="CarboxypepD_reg"/>
    <property type="match status" value="1"/>
</dbReference>
<proteinExistence type="predicted"/>
<evidence type="ECO:0000256" key="1">
    <source>
        <dbReference type="ARBA" id="ARBA00000548"/>
    </source>
</evidence>
<evidence type="ECO:0000313" key="6">
    <source>
        <dbReference type="Proteomes" id="UP001241758"/>
    </source>
</evidence>
<dbReference type="SUPFAM" id="SSF49452">
    <property type="entry name" value="Starch-binding domain-like"/>
    <property type="match status" value="2"/>
</dbReference>
<feature type="signal peptide" evidence="4">
    <location>
        <begin position="1"/>
        <end position="29"/>
    </location>
</feature>
<dbReference type="InterPro" id="IPR008969">
    <property type="entry name" value="CarboxyPept-like_regulatory"/>
</dbReference>
<dbReference type="Proteomes" id="UP001241758">
    <property type="component" value="Unassembled WGS sequence"/>
</dbReference>